<reference evidence="2" key="1">
    <citation type="journal article" date="2019" name="Emerg. Microbes Infect.">
        <title>Comprehensive subspecies identification of 175 nontuberculous mycobacteria species based on 7547 genomic profiles.</title>
        <authorList>
            <person name="Matsumoto Y."/>
            <person name="Kinjo T."/>
            <person name="Motooka D."/>
            <person name="Nabeya D."/>
            <person name="Jung N."/>
            <person name="Uechi K."/>
            <person name="Horii T."/>
            <person name="Iida T."/>
            <person name="Fujita J."/>
            <person name="Nakamura S."/>
        </authorList>
    </citation>
    <scope>NUCLEOTIDE SEQUENCE [LARGE SCALE GENOMIC DNA]</scope>
    <source>
        <strain evidence="2">JCM 13671</strain>
    </source>
</reference>
<dbReference type="Gene3D" id="3.40.50.970">
    <property type="match status" value="2"/>
</dbReference>
<dbReference type="InterPro" id="IPR005593">
    <property type="entry name" value="Xul5P/Fru6P_PKetolase"/>
</dbReference>
<reference evidence="2" key="2">
    <citation type="submission" date="2020-02" db="EMBL/GenBank/DDBJ databases">
        <authorList>
            <person name="Matsumoto Y."/>
            <person name="Motooka D."/>
            <person name="Nakamura S."/>
        </authorList>
    </citation>
    <scope>NUCLEOTIDE SEQUENCE</scope>
    <source>
        <strain evidence="2">JCM 13671</strain>
    </source>
</reference>
<name>A0A7I7XRG2_9MYCO</name>
<sequence length="278" mass="29910">MTDTSALQDRFRMSLPETRTTLGRVDAWWRAATHLAHRLPGGSRPAVAAATLTYAHLNRMIVRRDERIRFILGVTEAAPALAAVAQMEGTTTPGRLCKAAADSCGHNFTLAHAIGAVLGEPGLTVAAMVGEDEAVSAWPIRALHDPTRDGAVLPILYRPTMDRDELRRVFRPRGWEPIEIGEVGCISHGAHSAELHRCFAAALYVALDEIAALTAAAAAGDAQPQAHWPMLVLRLPASWPPAAESDEVAANWFDADGRPIPEIAQAAPSGDLRMSAEW</sequence>
<evidence type="ECO:0000259" key="1">
    <source>
        <dbReference type="Pfam" id="PF09364"/>
    </source>
</evidence>
<gene>
    <name evidence="2" type="ORF">MCNF_04340</name>
</gene>
<evidence type="ECO:0000313" key="3">
    <source>
        <dbReference type="Proteomes" id="UP000466931"/>
    </source>
</evidence>
<dbReference type="PANTHER" id="PTHR31273:SF0">
    <property type="entry name" value="PHOSPHOKETOLASE-RELATED"/>
    <property type="match status" value="1"/>
</dbReference>
<dbReference type="RefSeq" id="WP_163645293.1">
    <property type="nucleotide sequence ID" value="NZ_AP022612.1"/>
</dbReference>
<dbReference type="InterPro" id="IPR018970">
    <property type="entry name" value="Xul5P/Fru6P_PKetolase_N"/>
</dbReference>
<organism evidence="2 3">
    <name type="scientific">Mycolicibacterium confluentis</name>
    <dbReference type="NCBI Taxonomy" id="28047"/>
    <lineage>
        <taxon>Bacteria</taxon>
        <taxon>Bacillati</taxon>
        <taxon>Actinomycetota</taxon>
        <taxon>Actinomycetes</taxon>
        <taxon>Mycobacteriales</taxon>
        <taxon>Mycobacteriaceae</taxon>
        <taxon>Mycolicibacterium</taxon>
    </lineage>
</organism>
<protein>
    <recommendedName>
        <fullName evidence="1">Xylulose 5-phosphate/Fructose 6-phosphate phosphoketolase N-terminal domain-containing protein</fullName>
    </recommendedName>
</protein>
<dbReference type="Pfam" id="PF09364">
    <property type="entry name" value="XFP_N"/>
    <property type="match status" value="1"/>
</dbReference>
<dbReference type="Proteomes" id="UP000466931">
    <property type="component" value="Chromosome"/>
</dbReference>
<dbReference type="PANTHER" id="PTHR31273">
    <property type="entry name" value="PHOSPHOKETOLASE-RELATED"/>
    <property type="match status" value="1"/>
</dbReference>
<feature type="domain" description="Xylulose 5-phosphate/Fructose 6-phosphate phosphoketolase N-terminal" evidence="1">
    <location>
        <begin position="107"/>
        <end position="240"/>
    </location>
</feature>
<proteinExistence type="predicted"/>
<dbReference type="EMBL" id="AP022612">
    <property type="protein sequence ID" value="BBZ31829.1"/>
    <property type="molecule type" value="Genomic_DNA"/>
</dbReference>
<dbReference type="AlphaFoldDB" id="A0A7I7XRG2"/>
<evidence type="ECO:0000313" key="2">
    <source>
        <dbReference type="EMBL" id="BBZ31829.1"/>
    </source>
</evidence>
<accession>A0A7I7XRG2</accession>
<keyword evidence="3" id="KW-1185">Reference proteome</keyword>
<dbReference type="GO" id="GO:0005975">
    <property type="term" value="P:carbohydrate metabolic process"/>
    <property type="evidence" value="ECO:0007669"/>
    <property type="project" value="InterPro"/>
</dbReference>
<dbReference type="GO" id="GO:0016832">
    <property type="term" value="F:aldehyde-lyase activity"/>
    <property type="evidence" value="ECO:0007669"/>
    <property type="project" value="InterPro"/>
</dbReference>